<gene>
    <name evidence="11" type="ORF">B4U80_07928</name>
</gene>
<dbReference type="Pfam" id="PF01061">
    <property type="entry name" value="ABC2_membrane"/>
    <property type="match status" value="1"/>
</dbReference>
<feature type="transmembrane region" description="Helical" evidence="9">
    <location>
        <begin position="380"/>
        <end position="400"/>
    </location>
</feature>
<protein>
    <submittedName>
        <fullName evidence="11">ABC transporter sub-family G-like protein 1</fullName>
    </submittedName>
</protein>
<evidence type="ECO:0000256" key="2">
    <source>
        <dbReference type="ARBA" id="ARBA00005814"/>
    </source>
</evidence>
<dbReference type="Pfam" id="PF00005">
    <property type="entry name" value="ABC_tran"/>
    <property type="match status" value="1"/>
</dbReference>
<dbReference type="Proteomes" id="UP000288716">
    <property type="component" value="Unassembled WGS sequence"/>
</dbReference>
<evidence type="ECO:0000256" key="4">
    <source>
        <dbReference type="ARBA" id="ARBA00022692"/>
    </source>
</evidence>
<evidence type="ECO:0000256" key="8">
    <source>
        <dbReference type="ARBA" id="ARBA00023136"/>
    </source>
</evidence>
<keyword evidence="4 9" id="KW-0812">Transmembrane</keyword>
<dbReference type="PROSITE" id="PS50893">
    <property type="entry name" value="ABC_TRANSPORTER_2"/>
    <property type="match status" value="1"/>
</dbReference>
<dbReference type="InterPro" id="IPR003593">
    <property type="entry name" value="AAA+_ATPase"/>
</dbReference>
<evidence type="ECO:0000256" key="3">
    <source>
        <dbReference type="ARBA" id="ARBA00022448"/>
    </source>
</evidence>
<accession>A0A443SNA7</accession>
<feature type="transmembrane region" description="Helical" evidence="9">
    <location>
        <begin position="485"/>
        <end position="511"/>
    </location>
</feature>
<dbReference type="InterPro" id="IPR013525">
    <property type="entry name" value="ABC2_TM"/>
</dbReference>
<feature type="transmembrane region" description="Helical" evidence="9">
    <location>
        <begin position="551"/>
        <end position="571"/>
    </location>
</feature>
<keyword evidence="6" id="KW-0067">ATP-binding</keyword>
<feature type="transmembrane region" description="Helical" evidence="9">
    <location>
        <begin position="444"/>
        <end position="465"/>
    </location>
</feature>
<dbReference type="EMBL" id="NCKV01001124">
    <property type="protein sequence ID" value="RWS28972.1"/>
    <property type="molecule type" value="Genomic_DNA"/>
</dbReference>
<evidence type="ECO:0000259" key="10">
    <source>
        <dbReference type="PROSITE" id="PS50893"/>
    </source>
</evidence>
<dbReference type="InterPro" id="IPR017871">
    <property type="entry name" value="ABC_transporter-like_CS"/>
</dbReference>
<comment type="caution">
    <text evidence="11">The sequence shown here is derived from an EMBL/GenBank/DDBJ whole genome shotgun (WGS) entry which is preliminary data.</text>
</comment>
<dbReference type="VEuPathDB" id="VectorBase:LDEU003068"/>
<organism evidence="11 12">
    <name type="scientific">Leptotrombidium deliense</name>
    <dbReference type="NCBI Taxonomy" id="299467"/>
    <lineage>
        <taxon>Eukaryota</taxon>
        <taxon>Metazoa</taxon>
        <taxon>Ecdysozoa</taxon>
        <taxon>Arthropoda</taxon>
        <taxon>Chelicerata</taxon>
        <taxon>Arachnida</taxon>
        <taxon>Acari</taxon>
        <taxon>Acariformes</taxon>
        <taxon>Trombidiformes</taxon>
        <taxon>Prostigmata</taxon>
        <taxon>Anystina</taxon>
        <taxon>Parasitengona</taxon>
        <taxon>Trombiculoidea</taxon>
        <taxon>Trombiculidae</taxon>
        <taxon>Leptotrombidium</taxon>
    </lineage>
</organism>
<evidence type="ECO:0000256" key="5">
    <source>
        <dbReference type="ARBA" id="ARBA00022741"/>
    </source>
</evidence>
<feature type="transmembrane region" description="Helical" evidence="9">
    <location>
        <begin position="523"/>
        <end position="545"/>
    </location>
</feature>
<keyword evidence="3" id="KW-0813">Transport</keyword>
<evidence type="ECO:0000256" key="7">
    <source>
        <dbReference type="ARBA" id="ARBA00022989"/>
    </source>
</evidence>
<dbReference type="PROSITE" id="PS00211">
    <property type="entry name" value="ABC_TRANSPORTER_1"/>
    <property type="match status" value="1"/>
</dbReference>
<dbReference type="GO" id="GO:0016887">
    <property type="term" value="F:ATP hydrolysis activity"/>
    <property type="evidence" value="ECO:0007669"/>
    <property type="project" value="InterPro"/>
</dbReference>
<name>A0A443SNA7_9ACAR</name>
<feature type="transmembrane region" description="Helical" evidence="9">
    <location>
        <begin position="711"/>
        <end position="732"/>
    </location>
</feature>
<proteinExistence type="inferred from homology"/>
<keyword evidence="8 9" id="KW-0472">Membrane</keyword>
<dbReference type="STRING" id="299467.A0A443SNA7"/>
<dbReference type="InterPro" id="IPR003439">
    <property type="entry name" value="ABC_transporter-like_ATP-bd"/>
</dbReference>
<sequence length="740" mass="82985">MGDAKVHPSEAVVTIENDIYKHFAIQWKDLTYTVFKSFFERQLATIGGQKNVLASKQIIKNVKGTIKSGELTAIMGPSGAGKSTLLECVAGIRERGRNGQITFHGSTRKINMAFIPQHDSFFGVLTVRETLLFASKLQNSTRAKNKEDYMAFTVAQNAQNKEKPLVRRRTISDKGFHEDIAFNMMSLLGLEEVADVLTKNISGGQRKRLSIAQELVSKPNILILDEPTSGLDSSASLQCIQLLQKLTQQKLPMAIACTIHQPNPRTFNLFHKVIILSVLGKVIYEGPPLRLTDHLKKVDVECPSFYNPADFIIEVASGEHGFEPVEKLVSIHDSTPVDSTALFPSAYTLEDVTIQPKFPFFTHFMYLFHRSFLLILRNPLLTSLRLVSHVFLALFIGWIYGPNVGKAGGCPPDLPNGFSVEGMRAATNASMEQGKAMIDNFSCLFFNMMIIMFSALMPTLISFPIEMLVFVKEKRNNWYGVGSYFLGMMLADTPFQLIFPTLYVLITYYMTGQVTVLWRFESYLATNVLIALISQCQGLIMGAIFMHNMTAAVYVGPLTALPMLLFSGFLVKIETMPAILRPLSNLSFIRFSFESAIISIYGFDRCGEDVKEKIDSMRRLLVGWFTRMLSIVNHALHDEEEYNDYGAVVVSKNMTETFTSSSVEGNKDMVEMSDALVDTIIAGVGGGMRDEEGNVVSGVMSLFDLENENLYRAYIVLLVYFVVLRISTYFFVRWRANMKD</sequence>
<evidence type="ECO:0000256" key="9">
    <source>
        <dbReference type="SAM" id="Phobius"/>
    </source>
</evidence>
<dbReference type="GO" id="GO:0005886">
    <property type="term" value="C:plasma membrane"/>
    <property type="evidence" value="ECO:0007669"/>
    <property type="project" value="TreeGrafter"/>
</dbReference>
<keyword evidence="7 9" id="KW-1133">Transmembrane helix</keyword>
<dbReference type="InterPro" id="IPR050352">
    <property type="entry name" value="ABCG_transporters"/>
</dbReference>
<evidence type="ECO:0000313" key="12">
    <source>
        <dbReference type="Proteomes" id="UP000288716"/>
    </source>
</evidence>
<dbReference type="GO" id="GO:0005524">
    <property type="term" value="F:ATP binding"/>
    <property type="evidence" value="ECO:0007669"/>
    <property type="project" value="UniProtKB-KW"/>
</dbReference>
<dbReference type="PANTHER" id="PTHR48041:SF78">
    <property type="entry name" value="ABC TRANSPORTER EXPRESSED IN TRACHEA, ISOFORM A"/>
    <property type="match status" value="1"/>
</dbReference>
<keyword evidence="12" id="KW-1185">Reference proteome</keyword>
<dbReference type="SMART" id="SM00382">
    <property type="entry name" value="AAA"/>
    <property type="match status" value="1"/>
</dbReference>
<dbReference type="SUPFAM" id="SSF52540">
    <property type="entry name" value="P-loop containing nucleoside triphosphate hydrolases"/>
    <property type="match status" value="1"/>
</dbReference>
<evidence type="ECO:0000256" key="1">
    <source>
        <dbReference type="ARBA" id="ARBA00004141"/>
    </source>
</evidence>
<comment type="similarity">
    <text evidence="2">Belongs to the ABC transporter superfamily. ABCG family. Eye pigment precursor importer (TC 3.A.1.204) subfamily.</text>
</comment>
<dbReference type="Gene3D" id="3.40.50.300">
    <property type="entry name" value="P-loop containing nucleotide triphosphate hydrolases"/>
    <property type="match status" value="1"/>
</dbReference>
<dbReference type="PANTHER" id="PTHR48041">
    <property type="entry name" value="ABC TRANSPORTER G FAMILY MEMBER 28"/>
    <property type="match status" value="1"/>
</dbReference>
<evidence type="ECO:0000313" key="11">
    <source>
        <dbReference type="EMBL" id="RWS28972.1"/>
    </source>
</evidence>
<dbReference type="OrthoDB" id="6497389at2759"/>
<keyword evidence="5" id="KW-0547">Nucleotide-binding</keyword>
<feature type="domain" description="ABC transporter" evidence="10">
    <location>
        <begin position="25"/>
        <end position="304"/>
    </location>
</feature>
<comment type="subcellular location">
    <subcellularLocation>
        <location evidence="1">Membrane</location>
        <topology evidence="1">Multi-pass membrane protein</topology>
    </subcellularLocation>
</comment>
<dbReference type="AlphaFoldDB" id="A0A443SNA7"/>
<reference evidence="11 12" key="1">
    <citation type="journal article" date="2018" name="Gigascience">
        <title>Genomes of trombidid mites reveal novel predicted allergens and laterally-transferred genes associated with secondary metabolism.</title>
        <authorList>
            <person name="Dong X."/>
            <person name="Chaisiri K."/>
            <person name="Xia D."/>
            <person name="Armstrong S.D."/>
            <person name="Fang Y."/>
            <person name="Donnelly M.J."/>
            <person name="Kadowaki T."/>
            <person name="McGarry J.W."/>
            <person name="Darby A.C."/>
            <person name="Makepeace B.L."/>
        </authorList>
    </citation>
    <scope>NUCLEOTIDE SEQUENCE [LARGE SCALE GENOMIC DNA]</scope>
    <source>
        <strain evidence="11">UoL-UT</strain>
    </source>
</reference>
<dbReference type="GO" id="GO:0140359">
    <property type="term" value="F:ABC-type transporter activity"/>
    <property type="evidence" value="ECO:0007669"/>
    <property type="project" value="InterPro"/>
</dbReference>
<evidence type="ECO:0000256" key="6">
    <source>
        <dbReference type="ARBA" id="ARBA00022840"/>
    </source>
</evidence>
<dbReference type="InterPro" id="IPR027417">
    <property type="entry name" value="P-loop_NTPase"/>
</dbReference>